<dbReference type="Proteomes" id="UP000238916">
    <property type="component" value="Unassembled WGS sequence"/>
</dbReference>
<accession>A0A2U3KZ19</accession>
<comment type="subcellular location">
    <subcellularLocation>
        <location evidence="2 11">Cytoplasm</location>
    </subcellularLocation>
</comment>
<comment type="function">
    <text evidence="1 11">Transaldolase is important for the balance of metabolites in the pentose-phosphate pathway.</text>
</comment>
<evidence type="ECO:0000256" key="8">
    <source>
        <dbReference type="ARBA" id="ARBA00023126"/>
    </source>
</evidence>
<evidence type="ECO:0000313" key="13">
    <source>
        <dbReference type="Proteomes" id="UP000238916"/>
    </source>
</evidence>
<name>A0A2U3KZ19_9FIRM</name>
<dbReference type="NCBIfam" id="NF002881">
    <property type="entry name" value="PRK03343.1"/>
    <property type="match status" value="1"/>
</dbReference>
<evidence type="ECO:0000256" key="1">
    <source>
        <dbReference type="ARBA" id="ARBA00003518"/>
    </source>
</evidence>
<protein>
    <recommendedName>
        <fullName evidence="5 11">Transaldolase</fullName>
        <ecNumber evidence="5 11">2.2.1.2</ecNumber>
    </recommendedName>
</protein>
<sequence>MKENHLKQLGMLGQSIWLDYIRRDLIAGGELRRLIEEDGLRGVTSNPAIFEKAIAGSHEYDEDIRTMSLAGKDCKAIYEVLSQRDVQSAADEFRPVYDETDGKDGYVSLEVNPHLAHDTNGTIAEARRLWAALNRPNVLIKVPATTEGLQAIQQLISEGINVNVTLLFGLPRYRQATEAYITGIEARLAQGKSVKHVASVASFFVSRIDALVDPLLEKIIEQEGDEVQFAKQVHGQVAIASAKVAYQIYKEISNSDRFKKLADQGARSQRLLWASTGTKNQDYSDVKYVEALIGADTVDTAPVETLDAYRDHGKPKARLEQDVEEADRVLQQLSTLGINLDKVTQQLEEEGVEKFSHLFDKLMEALAKRCHGI</sequence>
<reference evidence="13" key="1">
    <citation type="submission" date="2018-02" db="EMBL/GenBank/DDBJ databases">
        <authorList>
            <person name="Hausmann B."/>
        </authorList>
    </citation>
    <scope>NUCLEOTIDE SEQUENCE [LARGE SCALE GENOMIC DNA]</scope>
    <source>
        <strain evidence="13">Peat soil MAG SbF1</strain>
    </source>
</reference>
<evidence type="ECO:0000256" key="4">
    <source>
        <dbReference type="ARBA" id="ARBA00008426"/>
    </source>
</evidence>
<dbReference type="EC" id="2.2.1.2" evidence="5 11"/>
<dbReference type="PANTHER" id="PTHR10683:SF31">
    <property type="entry name" value="TRANSALDOLASE"/>
    <property type="match status" value="1"/>
</dbReference>
<evidence type="ECO:0000256" key="5">
    <source>
        <dbReference type="ARBA" id="ARBA00013151"/>
    </source>
</evidence>
<feature type="active site" description="Schiff-base intermediate with substrate" evidence="11">
    <location>
        <position position="141"/>
    </location>
</feature>
<dbReference type="GO" id="GO:0005975">
    <property type="term" value="P:carbohydrate metabolic process"/>
    <property type="evidence" value="ECO:0007669"/>
    <property type="project" value="InterPro"/>
</dbReference>
<dbReference type="GO" id="GO:0006098">
    <property type="term" value="P:pentose-phosphate shunt"/>
    <property type="evidence" value="ECO:0007669"/>
    <property type="project" value="UniProtKB-UniRule"/>
</dbReference>
<dbReference type="HAMAP" id="MF_00493">
    <property type="entry name" value="Transaldolase_2"/>
    <property type="match status" value="1"/>
</dbReference>
<dbReference type="InterPro" id="IPR004732">
    <property type="entry name" value="Transaldolase_2"/>
</dbReference>
<dbReference type="Gene3D" id="3.20.20.70">
    <property type="entry name" value="Aldolase class I"/>
    <property type="match status" value="1"/>
</dbReference>
<evidence type="ECO:0000256" key="6">
    <source>
        <dbReference type="ARBA" id="ARBA00022490"/>
    </source>
</evidence>
<evidence type="ECO:0000256" key="2">
    <source>
        <dbReference type="ARBA" id="ARBA00004496"/>
    </source>
</evidence>
<evidence type="ECO:0000313" key="12">
    <source>
        <dbReference type="EMBL" id="SPF44934.1"/>
    </source>
</evidence>
<gene>
    <name evidence="11 12" type="primary">tal</name>
    <name evidence="12" type="ORF">SBF1_3160003</name>
</gene>
<dbReference type="NCBIfam" id="TIGR00876">
    <property type="entry name" value="tal_mycobact"/>
    <property type="match status" value="1"/>
</dbReference>
<keyword evidence="6 11" id="KW-0963">Cytoplasm</keyword>
<keyword evidence="8 11" id="KW-0570">Pentose shunt</keyword>
<proteinExistence type="inferred from homology"/>
<dbReference type="InterPro" id="IPR001585">
    <property type="entry name" value="TAL/FSA"/>
</dbReference>
<evidence type="ECO:0000256" key="7">
    <source>
        <dbReference type="ARBA" id="ARBA00022679"/>
    </source>
</evidence>
<dbReference type="InterPro" id="IPR018225">
    <property type="entry name" value="Transaldolase_AS"/>
</dbReference>
<organism evidence="12 13">
    <name type="scientific">Candidatus Desulfosporosinus infrequens</name>
    <dbReference type="NCBI Taxonomy" id="2043169"/>
    <lineage>
        <taxon>Bacteria</taxon>
        <taxon>Bacillati</taxon>
        <taxon>Bacillota</taxon>
        <taxon>Clostridia</taxon>
        <taxon>Eubacteriales</taxon>
        <taxon>Desulfitobacteriaceae</taxon>
        <taxon>Desulfosporosinus</taxon>
    </lineage>
</organism>
<dbReference type="EMBL" id="OMOF01000242">
    <property type="protein sequence ID" value="SPF44934.1"/>
    <property type="molecule type" value="Genomic_DNA"/>
</dbReference>
<comment type="catalytic activity">
    <reaction evidence="10 11">
        <text>D-sedoheptulose 7-phosphate + D-glyceraldehyde 3-phosphate = D-erythrose 4-phosphate + beta-D-fructose 6-phosphate</text>
        <dbReference type="Rhea" id="RHEA:17053"/>
        <dbReference type="ChEBI" id="CHEBI:16897"/>
        <dbReference type="ChEBI" id="CHEBI:57483"/>
        <dbReference type="ChEBI" id="CHEBI:57634"/>
        <dbReference type="ChEBI" id="CHEBI:59776"/>
        <dbReference type="EC" id="2.2.1.2"/>
    </reaction>
</comment>
<comment type="similarity">
    <text evidence="4 11">Belongs to the transaldolase family. Type 2 subfamily.</text>
</comment>
<dbReference type="PIRSF" id="PIRSF036915">
    <property type="entry name" value="Trnald_Bac_Plnt"/>
    <property type="match status" value="1"/>
</dbReference>
<dbReference type="PROSITE" id="PS00958">
    <property type="entry name" value="TRANSALDOLASE_2"/>
    <property type="match status" value="1"/>
</dbReference>
<dbReference type="AlphaFoldDB" id="A0A2U3KZ19"/>
<comment type="pathway">
    <text evidence="3 11">Carbohydrate degradation; pentose phosphate pathway; D-glyceraldehyde 3-phosphate and beta-D-fructose 6-phosphate from D-ribose 5-phosphate and D-xylulose 5-phosphate (non-oxidative stage): step 2/3.</text>
</comment>
<dbReference type="GO" id="GO:0005737">
    <property type="term" value="C:cytoplasm"/>
    <property type="evidence" value="ECO:0007669"/>
    <property type="project" value="UniProtKB-SubCell"/>
</dbReference>
<evidence type="ECO:0000256" key="10">
    <source>
        <dbReference type="ARBA" id="ARBA00048810"/>
    </source>
</evidence>
<dbReference type="UniPathway" id="UPA00115">
    <property type="reaction ID" value="UER00414"/>
</dbReference>
<dbReference type="OrthoDB" id="140919at2"/>
<dbReference type="InterPro" id="IPR013785">
    <property type="entry name" value="Aldolase_TIM"/>
</dbReference>
<evidence type="ECO:0000256" key="11">
    <source>
        <dbReference type="HAMAP-Rule" id="MF_00493"/>
    </source>
</evidence>
<keyword evidence="9 11" id="KW-0704">Schiff base</keyword>
<evidence type="ECO:0000256" key="3">
    <source>
        <dbReference type="ARBA" id="ARBA00004857"/>
    </source>
</evidence>
<evidence type="ECO:0000256" key="9">
    <source>
        <dbReference type="ARBA" id="ARBA00023270"/>
    </source>
</evidence>
<dbReference type="PANTHER" id="PTHR10683">
    <property type="entry name" value="TRANSALDOLASE"/>
    <property type="match status" value="1"/>
</dbReference>
<dbReference type="PROSITE" id="PS01054">
    <property type="entry name" value="TRANSALDOLASE_1"/>
    <property type="match status" value="1"/>
</dbReference>
<dbReference type="CDD" id="cd00955">
    <property type="entry name" value="Transaldolase_like"/>
    <property type="match status" value="1"/>
</dbReference>
<keyword evidence="7 11" id="KW-0808">Transferase</keyword>
<dbReference type="GO" id="GO:0004801">
    <property type="term" value="F:transaldolase activity"/>
    <property type="evidence" value="ECO:0007669"/>
    <property type="project" value="UniProtKB-UniRule"/>
</dbReference>
<dbReference type="Pfam" id="PF00923">
    <property type="entry name" value="TAL_FSA"/>
    <property type="match status" value="1"/>
</dbReference>
<dbReference type="SUPFAM" id="SSF51569">
    <property type="entry name" value="Aldolase"/>
    <property type="match status" value="1"/>
</dbReference>